<comment type="caution">
    <text evidence="1">The sequence shown here is derived from an EMBL/GenBank/DDBJ whole genome shotgun (WGS) entry which is preliminary data.</text>
</comment>
<dbReference type="EMBL" id="DRIG01000079">
    <property type="protein sequence ID" value="HEC78942.1"/>
    <property type="molecule type" value="Genomic_DNA"/>
</dbReference>
<dbReference type="Proteomes" id="UP000885826">
    <property type="component" value="Unassembled WGS sequence"/>
</dbReference>
<name>A0A9C9K0C8_UNCW3</name>
<reference evidence="1" key="1">
    <citation type="journal article" date="2020" name="mSystems">
        <title>Genome- and Community-Level Interaction Insights into Carbon Utilization and Element Cycling Functions of Hydrothermarchaeota in Hydrothermal Sediment.</title>
        <authorList>
            <person name="Zhou Z."/>
            <person name="Liu Y."/>
            <person name="Xu W."/>
            <person name="Pan J."/>
            <person name="Luo Z.H."/>
            <person name="Li M."/>
        </authorList>
    </citation>
    <scope>NUCLEOTIDE SEQUENCE</scope>
    <source>
        <strain evidence="1">HyVt-388</strain>
    </source>
</reference>
<dbReference type="PROSITE" id="PS51257">
    <property type="entry name" value="PROKAR_LIPOPROTEIN"/>
    <property type="match status" value="1"/>
</dbReference>
<gene>
    <name evidence="1" type="ORF">ENI34_07350</name>
</gene>
<dbReference type="Gene3D" id="2.60.40.10">
    <property type="entry name" value="Immunoglobulins"/>
    <property type="match status" value="1"/>
</dbReference>
<sequence length="264" mass="28297">MKRILALSIVSLLFVLFIGCESEVTLTAPENLTVTAATNEVDVVLDWDEVIEEIDGYIVYFNGTAIDTVATAGYTHTDPQETGSYYVTAYIGEDESDPSTSVSTAPVVADNITLAEINASGNSGLGWDRTSGSATSYSMADATNAAFIDFYFSDWAAGYGGSSYSFISPDLVETDPGVTWNMSGSWNSSSFTNALTESFDNVTVLPASGYYNTSEITATNAAYGVYTNDGYYGLVEVKSINTNTGEVEIRVAFQPVQGLRILEH</sequence>
<organism evidence="1 2">
    <name type="scientific">candidate division WOR-3 bacterium</name>
    <dbReference type="NCBI Taxonomy" id="2052148"/>
    <lineage>
        <taxon>Bacteria</taxon>
        <taxon>Bacteria division WOR-3</taxon>
    </lineage>
</organism>
<evidence type="ECO:0000313" key="2">
    <source>
        <dbReference type="Proteomes" id="UP000885826"/>
    </source>
</evidence>
<dbReference type="InterPro" id="IPR013783">
    <property type="entry name" value="Ig-like_fold"/>
</dbReference>
<protein>
    <submittedName>
        <fullName evidence="1">Uncharacterized protein</fullName>
    </submittedName>
</protein>
<proteinExistence type="predicted"/>
<accession>A0A9C9K0C8</accession>
<evidence type="ECO:0000313" key="1">
    <source>
        <dbReference type="EMBL" id="HEC78942.1"/>
    </source>
</evidence>
<dbReference type="AlphaFoldDB" id="A0A9C9K0C8"/>